<dbReference type="SUPFAM" id="SSF52540">
    <property type="entry name" value="P-loop containing nucleoside triphosphate hydrolases"/>
    <property type="match status" value="1"/>
</dbReference>
<sequence>MESMFRLLRKESEAKAEGFYLFKRSWNDYWDYETTYLLVFFDEKLTRKDIGEVKIGSSHFEYSKETPSAPIPKKFTLLGSEYFSLGQSTEYYHNLRSLGNEIATAAFIALRDISYDLNIYKNVSGSQVASISLLRFIKPATVKGQFNRLARGGSRLENFNFEYVFPESEEFSFVPKTIDFNVNISSVIPSNVQVLIGRNGVGKSTLLDAMARTFVLSKDGNEEIKSKYGFFRGNSASEDLPFANLVSVSFSAFDSFTPIAEQKNQVDNHGYTYIGLKVKKKSLSLFKEEYDNEELLEQTYFKSPQELRDEFSEVVRNCLLPSNINRWKQAIDLLESDPVFTRTGISQHISSLLDEYVDLRSSQENLAVVVNSHAADLSELFTKRLSSGHKIVLLTISHLVLSVTEKTLVLIDEPEAHLHPPLLSAFMHALSNLMADRNGVALLATHSPVVLQEVPKECTWILNRIGTSSKLGRPSLETFGENVGILTSEVFGLEVSSTGFHRRLRDLALKFDNYEDAVREVHGQLGEEAKLILDSLIWLKKA</sequence>
<dbReference type="GO" id="GO:0005524">
    <property type="term" value="F:ATP binding"/>
    <property type="evidence" value="ECO:0007669"/>
    <property type="project" value="InterPro"/>
</dbReference>
<dbReference type="Pfam" id="PF13304">
    <property type="entry name" value="AAA_21"/>
    <property type="match status" value="1"/>
</dbReference>
<dbReference type="EMBL" id="CP125942">
    <property type="protein sequence ID" value="XAO47156.1"/>
    <property type="molecule type" value="Genomic_DNA"/>
</dbReference>
<proteinExistence type="predicted"/>
<evidence type="ECO:0000313" key="3">
    <source>
        <dbReference type="Proteomes" id="UP001486888"/>
    </source>
</evidence>
<dbReference type="GO" id="GO:0006302">
    <property type="term" value="P:double-strand break repair"/>
    <property type="evidence" value="ECO:0007669"/>
    <property type="project" value="InterPro"/>
</dbReference>
<dbReference type="GO" id="GO:0016887">
    <property type="term" value="F:ATP hydrolysis activity"/>
    <property type="evidence" value="ECO:0007669"/>
    <property type="project" value="InterPro"/>
</dbReference>
<feature type="domain" description="ATPase AAA-type core" evidence="1">
    <location>
        <begin position="385"/>
        <end position="451"/>
    </location>
</feature>
<evidence type="ECO:0000313" key="2">
    <source>
        <dbReference type="EMBL" id="XAO47156.1"/>
    </source>
</evidence>
<dbReference type="InterPro" id="IPR051396">
    <property type="entry name" value="Bact_Antivir_Def_Nuclease"/>
</dbReference>
<organism evidence="2 3">
    <name type="scientific">Glutamicibacter ectropisis</name>
    <dbReference type="NCBI Taxonomy" id="3046593"/>
    <lineage>
        <taxon>Bacteria</taxon>
        <taxon>Bacillati</taxon>
        <taxon>Actinomycetota</taxon>
        <taxon>Actinomycetes</taxon>
        <taxon>Micrococcales</taxon>
        <taxon>Micrococcaceae</taxon>
        <taxon>Glutamicibacter</taxon>
    </lineage>
</organism>
<dbReference type="RefSeq" id="WP_345473960.1">
    <property type="nucleotide sequence ID" value="NZ_CP125942.1"/>
</dbReference>
<dbReference type="Gene3D" id="3.40.50.300">
    <property type="entry name" value="P-loop containing nucleotide triphosphate hydrolases"/>
    <property type="match status" value="1"/>
</dbReference>
<dbReference type="InterPro" id="IPR027417">
    <property type="entry name" value="P-loop_NTPase"/>
</dbReference>
<protein>
    <submittedName>
        <fullName evidence="2">AAA family ATPase</fullName>
    </submittedName>
</protein>
<dbReference type="CDD" id="cd00267">
    <property type="entry name" value="ABC_ATPase"/>
    <property type="match status" value="1"/>
</dbReference>
<dbReference type="Proteomes" id="UP001486888">
    <property type="component" value="Chromosome"/>
</dbReference>
<dbReference type="PANTHER" id="PTHR43581:SF4">
    <property type="entry name" value="ATP_GTP PHOSPHATASE"/>
    <property type="match status" value="1"/>
</dbReference>
<keyword evidence="3" id="KW-1185">Reference proteome</keyword>
<gene>
    <name evidence="2" type="ORF">QMQ05_06440</name>
</gene>
<dbReference type="PANTHER" id="PTHR43581">
    <property type="entry name" value="ATP/GTP PHOSPHATASE"/>
    <property type="match status" value="1"/>
</dbReference>
<dbReference type="InterPro" id="IPR003959">
    <property type="entry name" value="ATPase_AAA_core"/>
</dbReference>
<accession>A0AAU6WGR3</accession>
<dbReference type="KEGG" id="gey:QMQ05_06440"/>
<dbReference type="AlphaFoldDB" id="A0AAU6WGR3"/>
<reference evidence="2 3" key="1">
    <citation type="submission" date="2023-05" db="EMBL/GenBank/DDBJ databases">
        <title>Glutamicibacter sp. B1, complete genome.</title>
        <authorList>
            <person name="Long Y.H."/>
            <person name="Fang T."/>
            <person name="Li X.Y."/>
        </authorList>
    </citation>
    <scope>NUCLEOTIDE SEQUENCE [LARGE SCALE GENOMIC DNA]</scope>
    <source>
        <strain evidence="2 3">B1</strain>
    </source>
</reference>
<evidence type="ECO:0000259" key="1">
    <source>
        <dbReference type="Pfam" id="PF13304"/>
    </source>
</evidence>
<name>A0AAU6WGR3_9MICC</name>